<protein>
    <submittedName>
        <fullName evidence="1">Uncharacterized protein</fullName>
    </submittedName>
</protein>
<evidence type="ECO:0000313" key="2">
    <source>
        <dbReference type="Proteomes" id="UP001417504"/>
    </source>
</evidence>
<dbReference type="Proteomes" id="UP001417504">
    <property type="component" value="Unassembled WGS sequence"/>
</dbReference>
<accession>A0AAP0PGL1</accession>
<reference evidence="1 2" key="1">
    <citation type="submission" date="2024-01" db="EMBL/GenBank/DDBJ databases">
        <title>Genome assemblies of Stephania.</title>
        <authorList>
            <person name="Yang L."/>
        </authorList>
    </citation>
    <scope>NUCLEOTIDE SEQUENCE [LARGE SCALE GENOMIC DNA]</scope>
    <source>
        <strain evidence="1">QJT</strain>
        <tissue evidence="1">Leaf</tissue>
    </source>
</reference>
<name>A0AAP0PGL1_9MAGN</name>
<dbReference type="EMBL" id="JBBNAE010000002">
    <property type="protein sequence ID" value="KAK9144068.1"/>
    <property type="molecule type" value="Genomic_DNA"/>
</dbReference>
<proteinExistence type="predicted"/>
<dbReference type="AlphaFoldDB" id="A0AAP0PGL1"/>
<sequence>MIMMASLSWIQEQRRLPRLYTKGPESFHSCSLILQLMKWNYIWRLCSEMIKTGDLVLAGHRQGLRCVDLMKLDLLALYLQMMNHLTSSRRNSRDASNDTKAG</sequence>
<keyword evidence="2" id="KW-1185">Reference proteome</keyword>
<evidence type="ECO:0000313" key="1">
    <source>
        <dbReference type="EMBL" id="KAK9144068.1"/>
    </source>
</evidence>
<comment type="caution">
    <text evidence="1">The sequence shown here is derived from an EMBL/GenBank/DDBJ whole genome shotgun (WGS) entry which is preliminary data.</text>
</comment>
<gene>
    <name evidence="1" type="ORF">Sjap_003971</name>
</gene>
<organism evidence="1 2">
    <name type="scientific">Stephania japonica</name>
    <dbReference type="NCBI Taxonomy" id="461633"/>
    <lineage>
        <taxon>Eukaryota</taxon>
        <taxon>Viridiplantae</taxon>
        <taxon>Streptophyta</taxon>
        <taxon>Embryophyta</taxon>
        <taxon>Tracheophyta</taxon>
        <taxon>Spermatophyta</taxon>
        <taxon>Magnoliopsida</taxon>
        <taxon>Ranunculales</taxon>
        <taxon>Menispermaceae</taxon>
        <taxon>Menispermoideae</taxon>
        <taxon>Cissampelideae</taxon>
        <taxon>Stephania</taxon>
    </lineage>
</organism>